<reference evidence="2" key="1">
    <citation type="submission" date="2022-11" db="EMBL/GenBank/DDBJ databases">
        <title>Chromosomal genome sequence assembly and mating type (MAT) locus characterization of the leprose asexual lichenized fungus Lepraria neglecta (Nyl.) Erichsen.</title>
        <authorList>
            <person name="Allen J.L."/>
            <person name="Pfeffer B."/>
        </authorList>
    </citation>
    <scope>NUCLEOTIDE SEQUENCE</scope>
    <source>
        <strain evidence="2">Allen 5258</strain>
    </source>
</reference>
<sequence>MLFLLAAVTCLVGSVLAQTPPSYTLAETNNTLGVKYGKVNVVAGETIGYKVPLHLPQLSSSTPLNKTYIAILVDIIANYSSPIPANLLWFQQDVTFSADGIASYNGSAAQVPYEAPSGVGHPYLALLYTQPPGFIIPPNFPYNNTFRVAFNVTRVGADFQTPLLEANYFLLGSNCTGEASATKTGGYHKPTATDGYYSGKEAYTRFSAHY</sequence>
<dbReference type="EMBL" id="JASNWA010000010">
    <property type="protein sequence ID" value="KAK3168220.1"/>
    <property type="molecule type" value="Genomic_DNA"/>
</dbReference>
<feature type="chain" id="PRO_5042120911" description="PEBP-like protein" evidence="1">
    <location>
        <begin position="18"/>
        <end position="210"/>
    </location>
</feature>
<evidence type="ECO:0008006" key="4">
    <source>
        <dbReference type="Google" id="ProtNLM"/>
    </source>
</evidence>
<gene>
    <name evidence="2" type="ORF">OEA41_004666</name>
</gene>
<dbReference type="InterPro" id="IPR036610">
    <property type="entry name" value="PEBP-like_sf"/>
</dbReference>
<dbReference type="AlphaFoldDB" id="A0AAE0DGC6"/>
<evidence type="ECO:0000256" key="1">
    <source>
        <dbReference type="SAM" id="SignalP"/>
    </source>
</evidence>
<name>A0AAE0DGC6_9LECA</name>
<dbReference type="SUPFAM" id="SSF49777">
    <property type="entry name" value="PEBP-like"/>
    <property type="match status" value="1"/>
</dbReference>
<comment type="caution">
    <text evidence="2">The sequence shown here is derived from an EMBL/GenBank/DDBJ whole genome shotgun (WGS) entry which is preliminary data.</text>
</comment>
<protein>
    <recommendedName>
        <fullName evidence="4">PEBP-like protein</fullName>
    </recommendedName>
</protein>
<keyword evidence="1" id="KW-0732">Signal</keyword>
<dbReference type="Proteomes" id="UP001276659">
    <property type="component" value="Unassembled WGS sequence"/>
</dbReference>
<evidence type="ECO:0000313" key="3">
    <source>
        <dbReference type="Proteomes" id="UP001276659"/>
    </source>
</evidence>
<organism evidence="2 3">
    <name type="scientific">Lepraria neglecta</name>
    <dbReference type="NCBI Taxonomy" id="209136"/>
    <lineage>
        <taxon>Eukaryota</taxon>
        <taxon>Fungi</taxon>
        <taxon>Dikarya</taxon>
        <taxon>Ascomycota</taxon>
        <taxon>Pezizomycotina</taxon>
        <taxon>Lecanoromycetes</taxon>
        <taxon>OSLEUM clade</taxon>
        <taxon>Lecanoromycetidae</taxon>
        <taxon>Lecanorales</taxon>
        <taxon>Lecanorineae</taxon>
        <taxon>Stereocaulaceae</taxon>
        <taxon>Lepraria</taxon>
    </lineage>
</organism>
<accession>A0AAE0DGC6</accession>
<feature type="signal peptide" evidence="1">
    <location>
        <begin position="1"/>
        <end position="17"/>
    </location>
</feature>
<proteinExistence type="predicted"/>
<dbReference type="Gene3D" id="3.90.280.10">
    <property type="entry name" value="PEBP-like"/>
    <property type="match status" value="1"/>
</dbReference>
<evidence type="ECO:0000313" key="2">
    <source>
        <dbReference type="EMBL" id="KAK3168220.1"/>
    </source>
</evidence>
<keyword evidence="3" id="KW-1185">Reference proteome</keyword>